<dbReference type="EMBL" id="JARACI010000493">
    <property type="protein sequence ID" value="MDD9205440.1"/>
    <property type="molecule type" value="Genomic_DNA"/>
</dbReference>
<accession>A0ABT5TTR1</accession>
<dbReference type="CDD" id="cd10283">
    <property type="entry name" value="MnuA_DNase1-like"/>
    <property type="match status" value="1"/>
</dbReference>
<dbReference type="Pfam" id="PF03372">
    <property type="entry name" value="Exo_endo_phos"/>
    <property type="match status" value="1"/>
</dbReference>
<dbReference type="Gene3D" id="3.60.10.10">
    <property type="entry name" value="Endonuclease/exonuclease/phosphatase"/>
    <property type="match status" value="1"/>
</dbReference>
<dbReference type="PANTHER" id="PTHR42834:SF1">
    <property type="entry name" value="ENDONUCLEASE_EXONUCLEASE_PHOSPHATASE FAMILY PROTEIN (AFU_ORTHOLOGUE AFUA_3G09210)"/>
    <property type="match status" value="1"/>
</dbReference>
<dbReference type="NCBIfam" id="NF033681">
    <property type="entry name" value="ExeM_NucH_DNase"/>
    <property type="match status" value="1"/>
</dbReference>
<dbReference type="GO" id="GO:0004519">
    <property type="term" value="F:endonuclease activity"/>
    <property type="evidence" value="ECO:0007669"/>
    <property type="project" value="UniProtKB-KW"/>
</dbReference>
<dbReference type="SUPFAM" id="SSF56219">
    <property type="entry name" value="DNase I-like"/>
    <property type="match status" value="1"/>
</dbReference>
<sequence>MPYLSTEDPVRVGAAVEFTDPVILDYRYGAWTFQPTTQVTGANDAAPVAFENTREATPQDVGGDLQIASFNVLNYFSSLGEDEPGCEFYPDREGTPTTTDWCEVRGAYDEESFERQETKIVAAITTLGAEVVALEEIENSRYFTADEDRDEALATLTAALNEADGDGTWAYVASPDEVPADEDVIRNAFVYRADRVTPVGESEILIGSDAFDNAREPLAQVFRALDEADEPVGAEFAVITNHFKSKGSGEGPGNEVDEGQGLSNADRVAQAEALVDFADDLYGDDMPVFLVGDFNAYTAEDPLVVLDTAGYANLGQTMTDEDTYSFGGLVGSLDHIFGDAEAVELVTGVDIWTINSVEAIGLEYSRYNYNVTDLYDTSPFRSSDHDPILVGLDVVDEAPEPGPGAQRYGFFLNNDWDPWADIAFQYGRHAD</sequence>
<proteinExistence type="predicted"/>
<gene>
    <name evidence="2" type="ORF">PU560_03025</name>
</gene>
<keyword evidence="2" id="KW-0378">Hydrolase</keyword>
<feature type="non-terminal residue" evidence="2">
    <location>
        <position position="431"/>
    </location>
</feature>
<name>A0ABT5TTR1_9MICO</name>
<keyword evidence="2" id="KW-0255">Endonuclease</keyword>
<comment type="caution">
    <text evidence="2">The sequence shown here is derived from an EMBL/GenBank/DDBJ whole genome shotgun (WGS) entry which is preliminary data.</text>
</comment>
<dbReference type="InterPro" id="IPR047971">
    <property type="entry name" value="ExeM-like"/>
</dbReference>
<evidence type="ECO:0000259" key="1">
    <source>
        <dbReference type="Pfam" id="PF03372"/>
    </source>
</evidence>
<dbReference type="InterPro" id="IPR036691">
    <property type="entry name" value="Endo/exonu/phosph_ase_sf"/>
</dbReference>
<dbReference type="InterPro" id="IPR005135">
    <property type="entry name" value="Endo/exonuclease/phosphatase"/>
</dbReference>
<protein>
    <submittedName>
        <fullName evidence="2">ExeM/NucH family extracellular endonuclease</fullName>
    </submittedName>
</protein>
<evidence type="ECO:0000313" key="2">
    <source>
        <dbReference type="EMBL" id="MDD9205440.1"/>
    </source>
</evidence>
<keyword evidence="2" id="KW-0540">Nuclease</keyword>
<organism evidence="2 3">
    <name type="scientific">Georgenia halotolerans</name>
    <dbReference type="NCBI Taxonomy" id="3028317"/>
    <lineage>
        <taxon>Bacteria</taxon>
        <taxon>Bacillati</taxon>
        <taxon>Actinomycetota</taxon>
        <taxon>Actinomycetes</taxon>
        <taxon>Micrococcales</taxon>
        <taxon>Bogoriellaceae</taxon>
        <taxon>Georgenia</taxon>
    </lineage>
</organism>
<feature type="domain" description="Endonuclease/exonuclease/phosphatase" evidence="1">
    <location>
        <begin position="111"/>
        <end position="385"/>
    </location>
</feature>
<reference evidence="2" key="1">
    <citation type="submission" date="2023-02" db="EMBL/GenBank/DDBJ databases">
        <title>Georgenia sp.10Sc9-8, isolated from a soil sample collected from the Taklamakan desert.</title>
        <authorList>
            <person name="Liu S."/>
        </authorList>
    </citation>
    <scope>NUCLEOTIDE SEQUENCE</scope>
    <source>
        <strain evidence="2">10Sc9-8</strain>
    </source>
</reference>
<keyword evidence="3" id="KW-1185">Reference proteome</keyword>
<evidence type="ECO:0000313" key="3">
    <source>
        <dbReference type="Proteomes" id="UP001165561"/>
    </source>
</evidence>
<dbReference type="PANTHER" id="PTHR42834">
    <property type="entry name" value="ENDONUCLEASE/EXONUCLEASE/PHOSPHATASE FAMILY PROTEIN (AFU_ORTHOLOGUE AFUA_3G09210)"/>
    <property type="match status" value="1"/>
</dbReference>
<dbReference type="Proteomes" id="UP001165561">
    <property type="component" value="Unassembled WGS sequence"/>
</dbReference>